<gene>
    <name evidence="1" type="ORF">ACFQV2_15360</name>
</gene>
<evidence type="ECO:0000313" key="1">
    <source>
        <dbReference type="EMBL" id="MFC7614697.1"/>
    </source>
</evidence>
<accession>A0ABW2TLR4</accession>
<dbReference type="Proteomes" id="UP001596512">
    <property type="component" value="Unassembled WGS sequence"/>
</dbReference>
<evidence type="ECO:0000313" key="2">
    <source>
        <dbReference type="Proteomes" id="UP001596512"/>
    </source>
</evidence>
<protein>
    <submittedName>
        <fullName evidence="1">Uncharacterized protein</fullName>
    </submittedName>
</protein>
<comment type="caution">
    <text evidence="1">The sequence shown here is derived from an EMBL/GenBank/DDBJ whole genome shotgun (WGS) entry which is preliminary data.</text>
</comment>
<keyword evidence="2" id="KW-1185">Reference proteome</keyword>
<organism evidence="1 2">
    <name type="scientific">Actinokineospora soli</name>
    <dbReference type="NCBI Taxonomy" id="1048753"/>
    <lineage>
        <taxon>Bacteria</taxon>
        <taxon>Bacillati</taxon>
        <taxon>Actinomycetota</taxon>
        <taxon>Actinomycetes</taxon>
        <taxon>Pseudonocardiales</taxon>
        <taxon>Pseudonocardiaceae</taxon>
        <taxon>Actinokineospora</taxon>
    </lineage>
</organism>
<proteinExistence type="predicted"/>
<reference evidence="2" key="1">
    <citation type="journal article" date="2019" name="Int. J. Syst. Evol. Microbiol.">
        <title>The Global Catalogue of Microorganisms (GCM) 10K type strain sequencing project: providing services to taxonomists for standard genome sequencing and annotation.</title>
        <authorList>
            <consortium name="The Broad Institute Genomics Platform"/>
            <consortium name="The Broad Institute Genome Sequencing Center for Infectious Disease"/>
            <person name="Wu L."/>
            <person name="Ma J."/>
        </authorList>
    </citation>
    <scope>NUCLEOTIDE SEQUENCE [LARGE SCALE GENOMIC DNA]</scope>
    <source>
        <strain evidence="2">JCM 17695</strain>
    </source>
</reference>
<name>A0ABW2TLR4_9PSEU</name>
<sequence>MPLGVRTGLLMPAVEANHPAGLAVAELGEILEPAEVAATAVAAVADGRFLVLPHPEVGELYAKKAADPDAWVASSR</sequence>
<dbReference type="EMBL" id="JBHTEY010000004">
    <property type="protein sequence ID" value="MFC7614697.1"/>
    <property type="molecule type" value="Genomic_DNA"/>
</dbReference>